<sequence length="118" mass="13449">MTDLWHGYPIRVIGITGEMYDGKTLWMLMAHPNWRALDKPSKVKVYDSEGSSESYVSMFNFTRVDLNTLAESSYGQSFKPPEYTKAFVEDLKATPKGEYDIIGLDTIQQIEEGIEETV</sequence>
<comment type="caution">
    <text evidence="1">The sequence shown here is derived from an EMBL/GenBank/DDBJ whole genome shotgun (WGS) entry which is preliminary data.</text>
</comment>
<organism evidence="1">
    <name type="scientific">marine sediment metagenome</name>
    <dbReference type="NCBI Taxonomy" id="412755"/>
    <lineage>
        <taxon>unclassified sequences</taxon>
        <taxon>metagenomes</taxon>
        <taxon>ecological metagenomes</taxon>
    </lineage>
</organism>
<reference evidence="1" key="1">
    <citation type="journal article" date="2015" name="Nature">
        <title>Complex archaea that bridge the gap between prokaryotes and eukaryotes.</title>
        <authorList>
            <person name="Spang A."/>
            <person name="Saw J.H."/>
            <person name="Jorgensen S.L."/>
            <person name="Zaremba-Niedzwiedzka K."/>
            <person name="Martijn J."/>
            <person name="Lind A.E."/>
            <person name="van Eijk R."/>
            <person name="Schleper C."/>
            <person name="Guy L."/>
            <person name="Ettema T.J."/>
        </authorList>
    </citation>
    <scope>NUCLEOTIDE SEQUENCE</scope>
</reference>
<name>A0A0F9D879_9ZZZZ</name>
<gene>
    <name evidence="1" type="ORF">LCGC14_2520020</name>
</gene>
<feature type="non-terminal residue" evidence="1">
    <location>
        <position position="118"/>
    </location>
</feature>
<dbReference type="AlphaFoldDB" id="A0A0F9D879"/>
<accession>A0A0F9D879</accession>
<evidence type="ECO:0000313" key="1">
    <source>
        <dbReference type="EMBL" id="KKL14016.1"/>
    </source>
</evidence>
<dbReference type="EMBL" id="LAZR01040629">
    <property type="protein sequence ID" value="KKL14016.1"/>
    <property type="molecule type" value="Genomic_DNA"/>
</dbReference>
<protein>
    <submittedName>
        <fullName evidence="1">Uncharacterized protein</fullName>
    </submittedName>
</protein>
<proteinExistence type="predicted"/>